<evidence type="ECO:0000313" key="5">
    <source>
        <dbReference type="EMBL" id="PRY35191.1"/>
    </source>
</evidence>
<dbReference type="Pfam" id="PF03704">
    <property type="entry name" value="BTAD"/>
    <property type="match status" value="1"/>
</dbReference>
<dbReference type="InterPro" id="IPR036388">
    <property type="entry name" value="WH-like_DNA-bd_sf"/>
</dbReference>
<dbReference type="GO" id="GO:0003677">
    <property type="term" value="F:DNA binding"/>
    <property type="evidence" value="ECO:0007669"/>
    <property type="project" value="UniProtKB-UniRule"/>
</dbReference>
<dbReference type="EMBL" id="PVTF01000014">
    <property type="protein sequence ID" value="PRY35191.1"/>
    <property type="molecule type" value="Genomic_DNA"/>
</dbReference>
<dbReference type="Gene3D" id="3.40.50.300">
    <property type="entry name" value="P-loop containing nucleotide triphosphate hydrolases"/>
    <property type="match status" value="1"/>
</dbReference>
<dbReference type="InterPro" id="IPR005158">
    <property type="entry name" value="BTAD"/>
</dbReference>
<dbReference type="InterPro" id="IPR011990">
    <property type="entry name" value="TPR-like_helical_dom_sf"/>
</dbReference>
<protein>
    <submittedName>
        <fullName evidence="5">Putative ATPase</fullName>
    </submittedName>
</protein>
<keyword evidence="6" id="KW-1185">Reference proteome</keyword>
<dbReference type="SUPFAM" id="SSF46894">
    <property type="entry name" value="C-terminal effector domain of the bipartite response regulators"/>
    <property type="match status" value="1"/>
</dbReference>
<comment type="caution">
    <text evidence="5">The sequence shown here is derived from an EMBL/GenBank/DDBJ whole genome shotgun (WGS) entry which is preliminary data.</text>
</comment>
<dbReference type="Gene3D" id="1.10.10.10">
    <property type="entry name" value="Winged helix-like DNA-binding domain superfamily/Winged helix DNA-binding domain"/>
    <property type="match status" value="1"/>
</dbReference>
<dbReference type="RefSeq" id="WP_146175059.1">
    <property type="nucleotide sequence ID" value="NZ_PVTF01000014.1"/>
</dbReference>
<feature type="DNA-binding region" description="OmpR/PhoB-type" evidence="3">
    <location>
        <begin position="1"/>
        <end position="96"/>
    </location>
</feature>
<dbReference type="Pfam" id="PF00486">
    <property type="entry name" value="Trans_reg_C"/>
    <property type="match status" value="1"/>
</dbReference>
<dbReference type="Proteomes" id="UP000239494">
    <property type="component" value="Unassembled WGS sequence"/>
</dbReference>
<evidence type="ECO:0000256" key="1">
    <source>
        <dbReference type="ARBA" id="ARBA00005820"/>
    </source>
</evidence>
<accession>A0A2T0SP42</accession>
<keyword evidence="2 3" id="KW-0238">DNA-binding</keyword>
<dbReference type="InterPro" id="IPR016032">
    <property type="entry name" value="Sig_transdc_resp-reg_C-effctor"/>
</dbReference>
<dbReference type="InterPro" id="IPR049945">
    <property type="entry name" value="AAA_22"/>
</dbReference>
<evidence type="ECO:0000256" key="2">
    <source>
        <dbReference type="ARBA" id="ARBA00023125"/>
    </source>
</evidence>
<evidence type="ECO:0000259" key="4">
    <source>
        <dbReference type="PROSITE" id="PS51755"/>
    </source>
</evidence>
<dbReference type="SMART" id="SM00862">
    <property type="entry name" value="Trans_reg_C"/>
    <property type="match status" value="1"/>
</dbReference>
<dbReference type="InterPro" id="IPR058852">
    <property type="entry name" value="HTH_77"/>
</dbReference>
<dbReference type="Pfam" id="PF13401">
    <property type="entry name" value="AAA_22"/>
    <property type="match status" value="1"/>
</dbReference>
<dbReference type="GO" id="GO:0000160">
    <property type="term" value="P:phosphorelay signal transduction system"/>
    <property type="evidence" value="ECO:0007669"/>
    <property type="project" value="InterPro"/>
</dbReference>
<dbReference type="SUPFAM" id="SSF48452">
    <property type="entry name" value="TPR-like"/>
    <property type="match status" value="2"/>
</dbReference>
<dbReference type="InterPro" id="IPR001867">
    <property type="entry name" value="OmpR/PhoB-type_DNA-bd"/>
</dbReference>
<sequence length="1007" mass="107252">MRIGILGPLEVHGSDGTPVAIGGGGPRALLVRLALAKGRVVSPATLCADLWPETPPADPTAALQSLVARLRRALDADAGVGRAAIGSRPTGYLLDLPPDAVDAWEFERLIGAAASADPVRAAALLREALALWRGDLPFDGPRLAELRLTAVEDLADTGATGLVPELTELCAAHPLRERAHVRLMRALCAEGRQAEALRVHERIRRALADELGSDPGQELREAHLAALRAESAPERGHVPARWTSFVGRETDLEQVGLRLRDHRLVTLTGPGGVGKTRLALEVAARLPVRAWVVELGAVTDPDRVVPAVLALLGRPSVGVLPEPGPADAVDRLLEVIADRRMVLVLDNCEHLVDAVAVLVDRLLSRTAAVRVLATSREPLGLTGEALHPVSTLDSTAQVALFADRASAVRPGFAVTPDVERVCRELDGLPLAIELAAARLRSMTPEQLAERIGDRFRLLDRGDRTAAARHRTLRAVVDWSWDLLADGERGLLARLSVFVGGATAEAVGRVCVDGDPLDLLSALVDKSLAVVAEHDGDVRYGLLATVREYAAEKLGTGTAAVRDRHAECFAAWAETAEPRVRGQDQRRWLARLDLERGNLDAALDHALATGRADLALRLFTARLWPWFVRGARREMAERAEAVLRAVGPEAPAGLEDAHALVLLANGEGGLVPGLDDVLDRIVHPALFAAWTVGAWMPADPLRYATALAGRFAASPDPWLGAFGHLMHGIVAAEMTPGGTPSAERHLRDALAGFDRAGDRWGRTFACYELSVVLDNRGDAPGAAAALDDSRASGAVLGGDDVLLGPVMLLTTSARLRARAGRLDDAEAELDLAGRAAERTGAVALARVLHARAEVARHRGDWAAADRWLDESWAVVRAVGPADDVQPTPHFLALLHTTAADVLGRLGRVEEARDRHRVALELSATILDGPVRALVVENAARWCIDHGFPEQAAAALGAAAALRGVEDTLDPDVLALRARCVRALGEAGYRTARERGGREPVALAAIESR</sequence>
<organism evidence="5 6">
    <name type="scientific">Umezawaea tangerina</name>
    <dbReference type="NCBI Taxonomy" id="84725"/>
    <lineage>
        <taxon>Bacteria</taxon>
        <taxon>Bacillati</taxon>
        <taxon>Actinomycetota</taxon>
        <taxon>Actinomycetes</taxon>
        <taxon>Pseudonocardiales</taxon>
        <taxon>Pseudonocardiaceae</taxon>
        <taxon>Umezawaea</taxon>
    </lineage>
</organism>
<dbReference type="PANTHER" id="PTHR47691">
    <property type="entry name" value="REGULATOR-RELATED"/>
    <property type="match status" value="1"/>
</dbReference>
<comment type="similarity">
    <text evidence="1">Belongs to the AfsR/DnrI/RedD regulatory family.</text>
</comment>
<dbReference type="Gene3D" id="1.25.40.10">
    <property type="entry name" value="Tetratricopeptide repeat domain"/>
    <property type="match status" value="2"/>
</dbReference>
<gene>
    <name evidence="5" type="ORF">CLV43_114109</name>
</gene>
<dbReference type="PRINTS" id="PR00364">
    <property type="entry name" value="DISEASERSIST"/>
</dbReference>
<dbReference type="SMART" id="SM01043">
    <property type="entry name" value="BTAD"/>
    <property type="match status" value="1"/>
</dbReference>
<evidence type="ECO:0000256" key="3">
    <source>
        <dbReference type="PROSITE-ProRule" id="PRU01091"/>
    </source>
</evidence>
<dbReference type="CDD" id="cd15831">
    <property type="entry name" value="BTAD"/>
    <property type="match status" value="1"/>
</dbReference>
<evidence type="ECO:0000313" key="6">
    <source>
        <dbReference type="Proteomes" id="UP000239494"/>
    </source>
</evidence>
<feature type="domain" description="OmpR/PhoB-type" evidence="4">
    <location>
        <begin position="1"/>
        <end position="96"/>
    </location>
</feature>
<dbReference type="InterPro" id="IPR027417">
    <property type="entry name" value="P-loop_NTPase"/>
</dbReference>
<dbReference type="SUPFAM" id="SSF52540">
    <property type="entry name" value="P-loop containing nucleoside triphosphate hydrolases"/>
    <property type="match status" value="1"/>
</dbReference>
<dbReference type="GO" id="GO:0006355">
    <property type="term" value="P:regulation of DNA-templated transcription"/>
    <property type="evidence" value="ECO:0007669"/>
    <property type="project" value="InterPro"/>
</dbReference>
<reference evidence="5 6" key="1">
    <citation type="submission" date="2018-03" db="EMBL/GenBank/DDBJ databases">
        <title>Genomic Encyclopedia of Archaeal and Bacterial Type Strains, Phase II (KMG-II): from individual species to whole genera.</title>
        <authorList>
            <person name="Goeker M."/>
        </authorList>
    </citation>
    <scope>NUCLEOTIDE SEQUENCE [LARGE SCALE GENOMIC DNA]</scope>
    <source>
        <strain evidence="5 6">DSM 44720</strain>
    </source>
</reference>
<proteinExistence type="inferred from homology"/>
<dbReference type="OrthoDB" id="499349at2"/>
<dbReference type="AlphaFoldDB" id="A0A2T0SP42"/>
<name>A0A2T0SP42_9PSEU</name>
<dbReference type="PANTHER" id="PTHR47691:SF3">
    <property type="entry name" value="HTH-TYPE TRANSCRIPTIONAL REGULATOR RV0890C-RELATED"/>
    <property type="match status" value="1"/>
</dbReference>
<dbReference type="PROSITE" id="PS51755">
    <property type="entry name" value="OMPR_PHOB"/>
    <property type="match status" value="1"/>
</dbReference>
<dbReference type="Pfam" id="PF25872">
    <property type="entry name" value="HTH_77"/>
    <property type="match status" value="1"/>
</dbReference>
<dbReference type="GO" id="GO:0016887">
    <property type="term" value="F:ATP hydrolysis activity"/>
    <property type="evidence" value="ECO:0007669"/>
    <property type="project" value="InterPro"/>
</dbReference>